<dbReference type="VEuPathDB" id="VectorBase:LDEU002465"/>
<keyword evidence="5 6" id="KW-0472">Membrane</keyword>
<comment type="caution">
    <text evidence="7">The sequence shown here is derived from an EMBL/GenBank/DDBJ whole genome shotgun (WGS) entry which is preliminary data.</text>
</comment>
<dbReference type="PANTHER" id="PTHR19282:SF551">
    <property type="entry name" value="RE08073P-RELATED"/>
    <property type="match status" value="1"/>
</dbReference>
<dbReference type="Proteomes" id="UP000288716">
    <property type="component" value="Unassembled WGS sequence"/>
</dbReference>
<evidence type="ECO:0000256" key="3">
    <source>
        <dbReference type="ARBA" id="ARBA00022692"/>
    </source>
</evidence>
<dbReference type="AlphaFoldDB" id="A0A443SPZ9"/>
<dbReference type="Gene3D" id="1.10.1450.10">
    <property type="entry name" value="Tetraspanin"/>
    <property type="match status" value="1"/>
</dbReference>
<dbReference type="PRINTS" id="PR00259">
    <property type="entry name" value="TMFOUR"/>
</dbReference>
<keyword evidence="3 6" id="KW-0812">Transmembrane</keyword>
<keyword evidence="8" id="KW-1185">Reference proteome</keyword>
<comment type="subcellular location">
    <subcellularLocation>
        <location evidence="1 6">Membrane</location>
        <topology evidence="1 6">Multi-pass membrane protein</topology>
    </subcellularLocation>
</comment>
<dbReference type="EMBL" id="NCKV01000853">
    <property type="protein sequence ID" value="RWS29573.1"/>
    <property type="molecule type" value="Genomic_DNA"/>
</dbReference>
<evidence type="ECO:0000256" key="5">
    <source>
        <dbReference type="ARBA" id="ARBA00023136"/>
    </source>
</evidence>
<dbReference type="OrthoDB" id="10016273at2759"/>
<name>A0A443SPZ9_9ACAR</name>
<dbReference type="InterPro" id="IPR018499">
    <property type="entry name" value="Tetraspanin/Peripherin"/>
</dbReference>
<feature type="transmembrane region" description="Helical" evidence="6">
    <location>
        <begin position="63"/>
        <end position="85"/>
    </location>
</feature>
<evidence type="ECO:0000256" key="4">
    <source>
        <dbReference type="ARBA" id="ARBA00022989"/>
    </source>
</evidence>
<evidence type="ECO:0000256" key="2">
    <source>
        <dbReference type="ARBA" id="ARBA00006840"/>
    </source>
</evidence>
<organism evidence="7 8">
    <name type="scientific">Leptotrombidium deliense</name>
    <dbReference type="NCBI Taxonomy" id="299467"/>
    <lineage>
        <taxon>Eukaryota</taxon>
        <taxon>Metazoa</taxon>
        <taxon>Ecdysozoa</taxon>
        <taxon>Arthropoda</taxon>
        <taxon>Chelicerata</taxon>
        <taxon>Arachnida</taxon>
        <taxon>Acari</taxon>
        <taxon>Acariformes</taxon>
        <taxon>Trombidiformes</taxon>
        <taxon>Prostigmata</taxon>
        <taxon>Anystina</taxon>
        <taxon>Parasitengona</taxon>
        <taxon>Trombiculoidea</taxon>
        <taxon>Trombiculidae</taxon>
        <taxon>Leptotrombidium</taxon>
    </lineage>
</organism>
<dbReference type="PANTHER" id="PTHR19282">
    <property type="entry name" value="TETRASPANIN"/>
    <property type="match status" value="1"/>
</dbReference>
<protein>
    <recommendedName>
        <fullName evidence="6">Tetraspanin</fullName>
    </recommendedName>
</protein>
<dbReference type="SUPFAM" id="SSF48652">
    <property type="entry name" value="Tetraspanin"/>
    <property type="match status" value="1"/>
</dbReference>
<sequence length="250" mass="27416">LLGVGILGLSIYLYVDSNYYVANVDTADVYNTPIFVLMALGAIMTLVGFLGCCGAIRESTCLLGMYIFLCVSMGIACGAAVWWAVKHENDVQKEVEKNLKTIIKDRYTKGGKGATELFVDKVQQDFQCCGVDGAHDWSSSKYQQNNKSKLVNVGVTGTDGAGRIEVPASCCVHKGEECEKNRKEVFGTESKAIVKGVNIEGCSKSVRKYVEEKWRIIMTIAIIATAVQLFALLFAFCLCCTLCCYDDRDK</sequence>
<keyword evidence="4 6" id="KW-1133">Transmembrane helix</keyword>
<comment type="caution">
    <text evidence="6">Lacks conserved residue(s) required for the propagation of feature annotation.</text>
</comment>
<evidence type="ECO:0000256" key="1">
    <source>
        <dbReference type="ARBA" id="ARBA00004141"/>
    </source>
</evidence>
<reference evidence="7 8" key="1">
    <citation type="journal article" date="2018" name="Gigascience">
        <title>Genomes of trombidid mites reveal novel predicted allergens and laterally-transferred genes associated with secondary metabolism.</title>
        <authorList>
            <person name="Dong X."/>
            <person name="Chaisiri K."/>
            <person name="Xia D."/>
            <person name="Armstrong S.D."/>
            <person name="Fang Y."/>
            <person name="Donnelly M.J."/>
            <person name="Kadowaki T."/>
            <person name="McGarry J.W."/>
            <person name="Darby A.C."/>
            <person name="Makepeace B.L."/>
        </authorList>
    </citation>
    <scope>NUCLEOTIDE SEQUENCE [LARGE SCALE GENOMIC DNA]</scope>
    <source>
        <strain evidence="7">UoL-UT</strain>
    </source>
</reference>
<evidence type="ECO:0000313" key="7">
    <source>
        <dbReference type="EMBL" id="RWS29573.1"/>
    </source>
</evidence>
<dbReference type="GO" id="GO:0005886">
    <property type="term" value="C:plasma membrane"/>
    <property type="evidence" value="ECO:0007669"/>
    <property type="project" value="TreeGrafter"/>
</dbReference>
<feature type="non-terminal residue" evidence="7">
    <location>
        <position position="1"/>
    </location>
</feature>
<dbReference type="InterPro" id="IPR000301">
    <property type="entry name" value="Tetraspanin_animals"/>
</dbReference>
<evidence type="ECO:0000313" key="8">
    <source>
        <dbReference type="Proteomes" id="UP000288716"/>
    </source>
</evidence>
<dbReference type="InterPro" id="IPR008952">
    <property type="entry name" value="Tetraspanin_EC2_sf"/>
</dbReference>
<feature type="transmembrane region" description="Helical" evidence="6">
    <location>
        <begin position="216"/>
        <end position="245"/>
    </location>
</feature>
<feature type="transmembrane region" description="Helical" evidence="6">
    <location>
        <begin position="34"/>
        <end position="56"/>
    </location>
</feature>
<comment type="similarity">
    <text evidence="2 6">Belongs to the tetraspanin (TM4SF) family.</text>
</comment>
<dbReference type="PIRSF" id="PIRSF002419">
    <property type="entry name" value="Tetraspanin"/>
    <property type="match status" value="1"/>
</dbReference>
<dbReference type="STRING" id="299467.A0A443SPZ9"/>
<evidence type="ECO:0000256" key="6">
    <source>
        <dbReference type="RuleBase" id="RU361218"/>
    </source>
</evidence>
<accession>A0A443SPZ9</accession>
<proteinExistence type="inferred from homology"/>
<gene>
    <name evidence="7" type="ORF">B4U80_10430</name>
</gene>
<dbReference type="Pfam" id="PF00335">
    <property type="entry name" value="Tetraspanin"/>
    <property type="match status" value="1"/>
</dbReference>